<dbReference type="EC" id="2.1.1.-" evidence="8"/>
<dbReference type="PANTHER" id="PTHR13370">
    <property type="entry name" value="RNA METHYLASE-RELATED"/>
    <property type="match status" value="1"/>
</dbReference>
<dbReference type="InterPro" id="IPR002941">
    <property type="entry name" value="DNA_methylase_N4/N6"/>
</dbReference>
<dbReference type="eggNOG" id="COG0863">
    <property type="taxonomic scope" value="Bacteria"/>
</dbReference>
<proteinExistence type="inferred from homology"/>
<evidence type="ECO:0000256" key="9">
    <source>
        <dbReference type="SAM" id="MobiDB-lite"/>
    </source>
</evidence>
<accession>Q0B0X4</accession>
<evidence type="ECO:0000313" key="11">
    <source>
        <dbReference type="EMBL" id="ABI67380.1"/>
    </source>
</evidence>
<dbReference type="PRINTS" id="PR00508">
    <property type="entry name" value="S21N4MTFRASE"/>
</dbReference>
<reference evidence="12" key="1">
    <citation type="journal article" date="2010" name="Environ. Microbiol.">
        <title>The genome of Syntrophomonas wolfei: new insights into syntrophic metabolism and biohydrogen production.</title>
        <authorList>
            <person name="Sieber J.R."/>
            <person name="Sims D.R."/>
            <person name="Han C."/>
            <person name="Kim E."/>
            <person name="Lykidis A."/>
            <person name="Lapidus A.L."/>
            <person name="McDonnald E."/>
            <person name="Rohlin L."/>
            <person name="Culley D.E."/>
            <person name="Gunsalus R."/>
            <person name="McInerney M.J."/>
        </authorList>
    </citation>
    <scope>NUCLEOTIDE SEQUENCE [LARGE SCALE GENOMIC DNA]</scope>
    <source>
        <strain evidence="12">DSM 2245B / Goettingen</strain>
    </source>
</reference>
<dbReference type="GO" id="GO:0009007">
    <property type="term" value="F:site-specific DNA-methyltransferase (adenine-specific) activity"/>
    <property type="evidence" value="ECO:0007669"/>
    <property type="project" value="TreeGrafter"/>
</dbReference>
<comment type="similarity">
    <text evidence="1">Belongs to the N(4)/N(6)-methyltransferase family. N(4) subfamily.</text>
</comment>
<evidence type="ECO:0000256" key="3">
    <source>
        <dbReference type="ARBA" id="ARBA00022679"/>
    </source>
</evidence>
<dbReference type="EMBL" id="CP000448">
    <property type="protein sequence ID" value="ABI67380.1"/>
    <property type="molecule type" value="Genomic_DNA"/>
</dbReference>
<protein>
    <recommendedName>
        <fullName evidence="8">Methyltransferase</fullName>
        <ecNumber evidence="8">2.1.1.-</ecNumber>
    </recommendedName>
</protein>
<organism evidence="11 12">
    <name type="scientific">Syntrophomonas wolfei subsp. wolfei (strain DSM 2245B / Goettingen)</name>
    <dbReference type="NCBI Taxonomy" id="335541"/>
    <lineage>
        <taxon>Bacteria</taxon>
        <taxon>Bacillati</taxon>
        <taxon>Bacillota</taxon>
        <taxon>Clostridia</taxon>
        <taxon>Eubacteriales</taxon>
        <taxon>Syntrophomonadaceae</taxon>
        <taxon>Syntrophomonas</taxon>
    </lineage>
</organism>
<dbReference type="HOGENOM" id="CLU_567334_0_0_9"/>
<evidence type="ECO:0000256" key="6">
    <source>
        <dbReference type="ARBA" id="ARBA00023125"/>
    </source>
</evidence>
<evidence type="ECO:0000256" key="5">
    <source>
        <dbReference type="ARBA" id="ARBA00022747"/>
    </source>
</evidence>
<dbReference type="AlphaFoldDB" id="Q0B0X4"/>
<name>Q0B0X4_SYNWW</name>
<dbReference type="Pfam" id="PF01555">
    <property type="entry name" value="N6_N4_Mtase"/>
    <property type="match status" value="1"/>
</dbReference>
<dbReference type="SUPFAM" id="SSF53335">
    <property type="entry name" value="S-adenosyl-L-methionine-dependent methyltransferases"/>
    <property type="match status" value="2"/>
</dbReference>
<dbReference type="InterPro" id="IPR001091">
    <property type="entry name" value="RM_Methyltransferase"/>
</dbReference>
<evidence type="ECO:0000313" key="12">
    <source>
        <dbReference type="Proteomes" id="UP000001968"/>
    </source>
</evidence>
<dbReference type="GO" id="GO:0005737">
    <property type="term" value="C:cytoplasm"/>
    <property type="evidence" value="ECO:0007669"/>
    <property type="project" value="TreeGrafter"/>
</dbReference>
<dbReference type="Proteomes" id="UP000001968">
    <property type="component" value="Chromosome"/>
</dbReference>
<keyword evidence="12" id="KW-1185">Reference proteome</keyword>
<keyword evidence="3" id="KW-0808">Transferase</keyword>
<evidence type="ECO:0000259" key="10">
    <source>
        <dbReference type="Pfam" id="PF01555"/>
    </source>
</evidence>
<feature type="compositionally biased region" description="Polar residues" evidence="9">
    <location>
        <begin position="1"/>
        <end position="11"/>
    </location>
</feature>
<keyword evidence="6" id="KW-0238">DNA-binding</keyword>
<dbReference type="GO" id="GO:0032259">
    <property type="term" value="P:methylation"/>
    <property type="evidence" value="ECO:0007669"/>
    <property type="project" value="UniProtKB-KW"/>
</dbReference>
<sequence length="481" mass="55364">MIDTETSNNNLTKKRSGPPNRMNDLIYRDWMKFQKSFFRFKDYQNLIEECVCFFTKAIWPDNRPSQTLIIGFEDINKEMIPKPRQIEYKSVKSIGEIVKILKQKEEYYDFVLIDLTNIDSEEKLADFLNNDADLLFYSLRRSMVTFRYCGVVSKLPRTNGSGFPIPWSIAFSSRNHLRLRDEKVGLVEATGQILYCLFMQAEDDSELAKKVFPNELSIFNGNIEIPSWTIPKSPPRSSIEVLHPAKFPETLVEEFIKLFTKPGDNVFDPMAGTGSTLIAALRNERNAIGVELSPEWASIGQNRLNYELQPTLFGEPLQKAKMLQGDATNLDAIGQLNGVYFDYVVTSPPYWSMLTNPGSENQRNRRNKNLPLTYSKDQNDLGNIQDYNDFLDKLVNVYDDVVKKLNSGGVITIVVKNVKRNHILYCLAWDLTIRLCQKDKLLEYAGTTLWCQDDVGLKPFAVGTHWVSNILHQYCLHFRKK</sequence>
<dbReference type="OrthoDB" id="9773571at2"/>
<dbReference type="Gene3D" id="3.40.50.150">
    <property type="entry name" value="Vaccinia Virus protein VP39"/>
    <property type="match status" value="2"/>
</dbReference>
<dbReference type="InterPro" id="IPR017985">
    <property type="entry name" value="MeTrfase_CN4_CS"/>
</dbReference>
<dbReference type="RefSeq" id="WP_011639491.1">
    <property type="nucleotide sequence ID" value="NC_008346.1"/>
</dbReference>
<evidence type="ECO:0000256" key="1">
    <source>
        <dbReference type="ARBA" id="ARBA00010203"/>
    </source>
</evidence>
<comment type="catalytic activity">
    <reaction evidence="7">
        <text>a 2'-deoxycytidine in DNA + S-adenosyl-L-methionine = an N(4)-methyl-2'-deoxycytidine in DNA + S-adenosyl-L-homocysteine + H(+)</text>
        <dbReference type="Rhea" id="RHEA:16857"/>
        <dbReference type="Rhea" id="RHEA-COMP:11369"/>
        <dbReference type="Rhea" id="RHEA-COMP:13674"/>
        <dbReference type="ChEBI" id="CHEBI:15378"/>
        <dbReference type="ChEBI" id="CHEBI:57856"/>
        <dbReference type="ChEBI" id="CHEBI:59789"/>
        <dbReference type="ChEBI" id="CHEBI:85452"/>
        <dbReference type="ChEBI" id="CHEBI:137933"/>
        <dbReference type="EC" id="2.1.1.113"/>
    </reaction>
</comment>
<feature type="region of interest" description="Disordered" evidence="9">
    <location>
        <begin position="1"/>
        <end position="20"/>
    </location>
</feature>
<feature type="domain" description="DNA methylase N-4/N-6" evidence="10">
    <location>
        <begin position="228"/>
        <end position="299"/>
    </location>
</feature>
<dbReference type="KEGG" id="swo:Swol_0021"/>
<dbReference type="REBASE" id="12331">
    <property type="entry name" value="M.SwoGORF21P"/>
</dbReference>
<dbReference type="InterPro" id="IPR029063">
    <property type="entry name" value="SAM-dependent_MTases_sf"/>
</dbReference>
<keyword evidence="5" id="KW-0680">Restriction system</keyword>
<gene>
    <name evidence="11" type="ordered locus">Swol_0021</name>
</gene>
<evidence type="ECO:0000256" key="7">
    <source>
        <dbReference type="ARBA" id="ARBA00049120"/>
    </source>
</evidence>
<keyword evidence="2 11" id="KW-0489">Methyltransferase</keyword>
<dbReference type="GO" id="GO:0008170">
    <property type="term" value="F:N-methyltransferase activity"/>
    <property type="evidence" value="ECO:0007669"/>
    <property type="project" value="InterPro"/>
</dbReference>
<dbReference type="STRING" id="335541.Swol_0021"/>
<dbReference type="PANTHER" id="PTHR13370:SF3">
    <property type="entry name" value="TRNA (GUANINE(10)-N2)-METHYLTRANSFERASE HOMOLOG"/>
    <property type="match status" value="1"/>
</dbReference>
<dbReference type="PROSITE" id="PS00093">
    <property type="entry name" value="N4_MTASE"/>
    <property type="match status" value="1"/>
</dbReference>
<keyword evidence="4" id="KW-0949">S-adenosyl-L-methionine</keyword>
<evidence type="ECO:0000256" key="8">
    <source>
        <dbReference type="RuleBase" id="RU362026"/>
    </source>
</evidence>
<evidence type="ECO:0000256" key="2">
    <source>
        <dbReference type="ARBA" id="ARBA00022603"/>
    </source>
</evidence>
<dbReference type="GO" id="GO:0003677">
    <property type="term" value="F:DNA binding"/>
    <property type="evidence" value="ECO:0007669"/>
    <property type="project" value="UniProtKB-KW"/>
</dbReference>
<evidence type="ECO:0000256" key="4">
    <source>
        <dbReference type="ARBA" id="ARBA00022691"/>
    </source>
</evidence>
<dbReference type="GO" id="GO:0009307">
    <property type="term" value="P:DNA restriction-modification system"/>
    <property type="evidence" value="ECO:0007669"/>
    <property type="project" value="UniProtKB-KW"/>
</dbReference>
<dbReference type="GO" id="GO:0015667">
    <property type="term" value="F:site-specific DNA-methyltransferase (cytosine-N4-specific) activity"/>
    <property type="evidence" value="ECO:0007669"/>
    <property type="project" value="UniProtKB-EC"/>
</dbReference>